<dbReference type="SFLD" id="SFLDG01016">
    <property type="entry name" value="Prenyltransferase_Like_2"/>
    <property type="match status" value="1"/>
</dbReference>
<keyword evidence="3" id="KW-0677">Repeat</keyword>
<dbReference type="GO" id="GO:0005811">
    <property type="term" value="C:lipid droplet"/>
    <property type="evidence" value="ECO:0007669"/>
    <property type="project" value="InterPro"/>
</dbReference>
<keyword evidence="4" id="KW-0413">Isomerase</keyword>
<evidence type="ECO:0000256" key="3">
    <source>
        <dbReference type="ARBA" id="ARBA00022737"/>
    </source>
</evidence>
<comment type="similarity">
    <text evidence="2">Belongs to the terpene cyclase/mutase family.</text>
</comment>
<dbReference type="Pfam" id="PF13243">
    <property type="entry name" value="SQHop_cyclase_C"/>
    <property type="match status" value="1"/>
</dbReference>
<reference evidence="7 8" key="1">
    <citation type="submission" date="2018-08" db="EMBL/GenBank/DDBJ databases">
        <title>Genomic Encyclopedia of Type Strains, Phase III (KMG-III): the genomes of soil and plant-associated and newly described type strains.</title>
        <authorList>
            <person name="Whitman W."/>
        </authorList>
    </citation>
    <scope>NUCLEOTIDE SEQUENCE [LARGE SCALE GENOMIC DNA]</scope>
    <source>
        <strain evidence="7 8">CGMCC 1.10966</strain>
    </source>
</reference>
<dbReference type="SUPFAM" id="SSF48239">
    <property type="entry name" value="Terpenoid cyclases/Protein prenyltransferases"/>
    <property type="match status" value="2"/>
</dbReference>
<dbReference type="RefSeq" id="WP_181909480.1">
    <property type="nucleotide sequence ID" value="NZ_QTTN01000008.1"/>
</dbReference>
<comment type="pathway">
    <text evidence="1">Secondary metabolite biosynthesis; hopanoid biosynthesis.</text>
</comment>
<dbReference type="Gene3D" id="1.50.10.20">
    <property type="match status" value="2"/>
</dbReference>
<evidence type="ECO:0000259" key="5">
    <source>
        <dbReference type="Pfam" id="PF13243"/>
    </source>
</evidence>
<sequence length="630" mass="70130">MQLELNQVQAGINLLVNRLLPRQQLDGSWRLGFVDAGTSTDTAAIMLLQSMQVPKPKLIAALRERIESMQGADGAWRIYPNEASGNAAATAEGYFALQFAGKSPNEPLMKRARAALLELGGLSRIDSLLTKFLLATVGQYRWPRWFPVPLTLMLLPKSAPIHFFRFSGYARVHMAPMLILGDRKPSFTLPSIVPLQTERSADEEVRVQQGSWQRHFHYSLRRLDGDRLQLNQQATDRAVSFMQERIEADGTLYSYATATILMVHALRALGFKADHPLIARAIQGLESYLTSDWSQHNRVTTLQNVTSAVWDTALISHALQAAGLSAAHPAISRAGQYLLSRQHQKLGDWQLGVAEPEHGGWGFSEFNTINPDNDDTTAALRAIHALPEDAAAARERGLQWLLAMQNSDGGWAAFERNTNSKLISWVPLEGADDAATDPSTPDLTGRTLEYLGRYARLTTEHRFIRRAANWLYSYQEPDGSWYGRWGVCYIYGTWAALTGLAAVSESPQHPQIRRAVNWLHSIQHEDGGFGESCDSDTKKRYVPLPASTLVQTAWALDALIAVHDAPTDAIDRACAYLLRELPTEHQQQLSLAVRYPNGGALPGYMYTAYESYPLVWPLLALAHYRSKYGG</sequence>
<evidence type="ECO:0000259" key="6">
    <source>
        <dbReference type="Pfam" id="PF13249"/>
    </source>
</evidence>
<protein>
    <submittedName>
        <fullName evidence="7">Sporulenol synthase</fullName>
    </submittedName>
</protein>
<dbReference type="InterPro" id="IPR032696">
    <property type="entry name" value="SQ_cyclase_C"/>
</dbReference>
<dbReference type="EMBL" id="QTTN01000008">
    <property type="protein sequence ID" value="REE88575.1"/>
    <property type="molecule type" value="Genomic_DNA"/>
</dbReference>
<dbReference type="PANTHER" id="PTHR11764:SF20">
    <property type="entry name" value="LANOSTEROL SYNTHASE"/>
    <property type="match status" value="1"/>
</dbReference>
<dbReference type="Proteomes" id="UP000256304">
    <property type="component" value="Unassembled WGS sequence"/>
</dbReference>
<organism evidence="7 8">
    <name type="scientific">Paenibacillus taihuensis</name>
    <dbReference type="NCBI Taxonomy" id="1156355"/>
    <lineage>
        <taxon>Bacteria</taxon>
        <taxon>Bacillati</taxon>
        <taxon>Bacillota</taxon>
        <taxon>Bacilli</taxon>
        <taxon>Bacillales</taxon>
        <taxon>Paenibacillaceae</taxon>
        <taxon>Paenibacillus</taxon>
    </lineage>
</organism>
<dbReference type="AlphaFoldDB" id="A0A3D9S6G6"/>
<dbReference type="InterPro" id="IPR032697">
    <property type="entry name" value="SQ_cyclase_N"/>
</dbReference>
<proteinExistence type="inferred from homology"/>
<feature type="domain" description="Squalene cyclase N-terminal" evidence="6">
    <location>
        <begin position="16"/>
        <end position="290"/>
    </location>
</feature>
<accession>A0A3D9S6G6</accession>
<dbReference type="PANTHER" id="PTHR11764">
    <property type="entry name" value="TERPENE CYCLASE/MUTASE FAMILY MEMBER"/>
    <property type="match status" value="1"/>
</dbReference>
<dbReference type="UniPathway" id="UPA00337"/>
<evidence type="ECO:0000256" key="2">
    <source>
        <dbReference type="ARBA" id="ARBA00009755"/>
    </source>
</evidence>
<dbReference type="NCBIfam" id="TIGR01787">
    <property type="entry name" value="squalene_cyclas"/>
    <property type="match status" value="1"/>
</dbReference>
<comment type="caution">
    <text evidence="7">The sequence shown here is derived from an EMBL/GenBank/DDBJ whole genome shotgun (WGS) entry which is preliminary data.</text>
</comment>
<gene>
    <name evidence="7" type="ORF">A8990_10871</name>
</gene>
<feature type="domain" description="Squalene cyclase C-terminal" evidence="5">
    <location>
        <begin position="307"/>
        <end position="625"/>
    </location>
</feature>
<evidence type="ECO:0000313" key="7">
    <source>
        <dbReference type="EMBL" id="REE88575.1"/>
    </source>
</evidence>
<evidence type="ECO:0000256" key="1">
    <source>
        <dbReference type="ARBA" id="ARBA00004999"/>
    </source>
</evidence>
<dbReference type="Pfam" id="PF13249">
    <property type="entry name" value="SQHop_cyclase_N"/>
    <property type="match status" value="1"/>
</dbReference>
<dbReference type="InterPro" id="IPR018333">
    <property type="entry name" value="Squalene_cyclase"/>
</dbReference>
<dbReference type="InterPro" id="IPR002365">
    <property type="entry name" value="Terpene_synthase_CS"/>
</dbReference>
<dbReference type="InterPro" id="IPR008930">
    <property type="entry name" value="Terpenoid_cyclase/PrenylTrfase"/>
</dbReference>
<dbReference type="GO" id="GO:0016104">
    <property type="term" value="P:triterpenoid biosynthetic process"/>
    <property type="evidence" value="ECO:0007669"/>
    <property type="project" value="InterPro"/>
</dbReference>
<keyword evidence="8" id="KW-1185">Reference proteome</keyword>
<evidence type="ECO:0000313" key="8">
    <source>
        <dbReference type="Proteomes" id="UP000256304"/>
    </source>
</evidence>
<evidence type="ECO:0000256" key="4">
    <source>
        <dbReference type="ARBA" id="ARBA00023235"/>
    </source>
</evidence>
<dbReference type="PROSITE" id="PS01074">
    <property type="entry name" value="TERPENE_SYNTHASES"/>
    <property type="match status" value="1"/>
</dbReference>
<name>A0A3D9S6G6_9BACL</name>
<dbReference type="GO" id="GO:0016866">
    <property type="term" value="F:intramolecular transferase activity"/>
    <property type="evidence" value="ECO:0007669"/>
    <property type="project" value="InterPro"/>
</dbReference>